<dbReference type="Proteomes" id="UP001293254">
    <property type="component" value="Unassembled WGS sequence"/>
</dbReference>
<dbReference type="SUPFAM" id="SSF51445">
    <property type="entry name" value="(Trans)glycosidases"/>
    <property type="match status" value="1"/>
</dbReference>
<dbReference type="EMBL" id="JACGWO010000002">
    <property type="protein sequence ID" value="KAK4434320.1"/>
    <property type="molecule type" value="Genomic_DNA"/>
</dbReference>
<evidence type="ECO:0000256" key="6">
    <source>
        <dbReference type="ARBA" id="ARBA00023326"/>
    </source>
</evidence>
<evidence type="ECO:0000256" key="2">
    <source>
        <dbReference type="ARBA" id="ARBA00022729"/>
    </source>
</evidence>
<evidence type="ECO:0000256" key="1">
    <source>
        <dbReference type="ARBA" id="ARBA00000822"/>
    </source>
</evidence>
<name>A0AAE1YQ36_9LAMI</name>
<dbReference type="GO" id="GO:0008843">
    <property type="term" value="F:endochitinase activity"/>
    <property type="evidence" value="ECO:0007669"/>
    <property type="project" value="UniProtKB-EC"/>
</dbReference>
<evidence type="ECO:0000256" key="7">
    <source>
        <dbReference type="SAM" id="SignalP"/>
    </source>
</evidence>
<evidence type="ECO:0000259" key="8">
    <source>
        <dbReference type="PROSITE" id="PS51910"/>
    </source>
</evidence>
<feature type="signal peptide" evidence="7">
    <location>
        <begin position="1"/>
        <end position="28"/>
    </location>
</feature>
<comment type="catalytic activity">
    <reaction evidence="1">
        <text>Random endo-hydrolysis of N-acetyl-beta-D-glucosaminide (1-&gt;4)-beta-linkages in chitin and chitodextrins.</text>
        <dbReference type="EC" id="3.2.1.14"/>
    </reaction>
</comment>
<keyword evidence="5" id="KW-0119">Carbohydrate metabolism</keyword>
<dbReference type="PANTHER" id="PTHR45708">
    <property type="entry name" value="ENDOCHITINASE"/>
    <property type="match status" value="1"/>
</dbReference>
<evidence type="ECO:0000313" key="10">
    <source>
        <dbReference type="Proteomes" id="UP001293254"/>
    </source>
</evidence>
<dbReference type="AlphaFoldDB" id="A0AAE1YQ36"/>
<keyword evidence="6" id="KW-0624">Polysaccharide degradation</keyword>
<reference evidence="9" key="1">
    <citation type="submission" date="2020-06" db="EMBL/GenBank/DDBJ databases">
        <authorList>
            <person name="Li T."/>
            <person name="Hu X."/>
            <person name="Zhang T."/>
            <person name="Song X."/>
            <person name="Zhang H."/>
            <person name="Dai N."/>
            <person name="Sheng W."/>
            <person name="Hou X."/>
            <person name="Wei L."/>
        </authorList>
    </citation>
    <scope>NUCLEOTIDE SEQUENCE</scope>
    <source>
        <strain evidence="9">3651</strain>
        <tissue evidence="9">Leaf</tissue>
    </source>
</reference>
<evidence type="ECO:0000256" key="5">
    <source>
        <dbReference type="ARBA" id="ARBA00023277"/>
    </source>
</evidence>
<proteinExistence type="predicted"/>
<accession>A0AAE1YQ36</accession>
<keyword evidence="2 7" id="KW-0732">Signal</keyword>
<dbReference type="InterPro" id="IPR050542">
    <property type="entry name" value="Glycosyl_Hydrlase18_Chitinase"/>
</dbReference>
<dbReference type="PANTHER" id="PTHR45708:SF22">
    <property type="entry name" value="ACIDIC ENDOCHITINASE"/>
    <property type="match status" value="1"/>
</dbReference>
<feature type="domain" description="GH18" evidence="8">
    <location>
        <begin position="1"/>
        <end position="269"/>
    </location>
</feature>
<comment type="caution">
    <text evidence="9">The sequence shown here is derived from an EMBL/GenBank/DDBJ whole genome shotgun (WGS) entry which is preliminary data.</text>
</comment>
<dbReference type="Gene3D" id="3.20.20.80">
    <property type="entry name" value="Glycosidases"/>
    <property type="match status" value="2"/>
</dbReference>
<dbReference type="GO" id="GO:0006032">
    <property type="term" value="P:chitin catabolic process"/>
    <property type="evidence" value="ECO:0007669"/>
    <property type="project" value="UniProtKB-KW"/>
</dbReference>
<reference evidence="9" key="2">
    <citation type="journal article" date="2024" name="Plant">
        <title>Genomic evolution and insights into agronomic trait innovations of Sesamum species.</title>
        <authorList>
            <person name="Miao H."/>
            <person name="Wang L."/>
            <person name="Qu L."/>
            <person name="Liu H."/>
            <person name="Sun Y."/>
            <person name="Le M."/>
            <person name="Wang Q."/>
            <person name="Wei S."/>
            <person name="Zheng Y."/>
            <person name="Lin W."/>
            <person name="Duan Y."/>
            <person name="Cao H."/>
            <person name="Xiong S."/>
            <person name="Wang X."/>
            <person name="Wei L."/>
            <person name="Li C."/>
            <person name="Ma Q."/>
            <person name="Ju M."/>
            <person name="Zhao R."/>
            <person name="Li G."/>
            <person name="Mu C."/>
            <person name="Tian Q."/>
            <person name="Mei H."/>
            <person name="Zhang T."/>
            <person name="Gao T."/>
            <person name="Zhang H."/>
        </authorList>
    </citation>
    <scope>NUCLEOTIDE SEQUENCE</scope>
    <source>
        <strain evidence="9">3651</strain>
    </source>
</reference>
<gene>
    <name evidence="9" type="ORF">Salat_0594800</name>
</gene>
<dbReference type="GO" id="GO:0005576">
    <property type="term" value="C:extracellular region"/>
    <property type="evidence" value="ECO:0007669"/>
    <property type="project" value="TreeGrafter"/>
</dbReference>
<evidence type="ECO:0000256" key="4">
    <source>
        <dbReference type="ARBA" id="ARBA00023157"/>
    </source>
</evidence>
<dbReference type="GO" id="GO:0000272">
    <property type="term" value="P:polysaccharide catabolic process"/>
    <property type="evidence" value="ECO:0007669"/>
    <property type="project" value="UniProtKB-KW"/>
</dbReference>
<keyword evidence="10" id="KW-1185">Reference proteome</keyword>
<sequence length="285" mass="31538">MAAGYPQSAKALLIILSILITGCSPIRSSEDSGITIYWGQNGFEGELDQTCATGVYKYVNIAFLTTFGCGKERILNLAGHCNPDYNTCQKYSSEIRACQDMGVKVLLSLGGARGDYDFGIENPSSKLYWEDLARALADYSTPEKKVYLGAAPQCPYPDGNLDTAIRTGLFDFVWVQFYNNYRCDNTERIDKLLASWEEGSSSLPAGTQLFMGLPAARETADTGYVPPDVLIYEVLPKIKTSPNYGGIMLWGKYYDTYYSKTIKQAVCNSSTVHDEDLLISMVSEY</sequence>
<feature type="chain" id="PRO_5042196767" evidence="7">
    <location>
        <begin position="29"/>
        <end position="285"/>
    </location>
</feature>
<dbReference type="InterPro" id="IPR001223">
    <property type="entry name" value="Glyco_hydro18_cat"/>
</dbReference>
<keyword evidence="3" id="KW-0146">Chitin degradation</keyword>
<evidence type="ECO:0000313" key="9">
    <source>
        <dbReference type="EMBL" id="KAK4434320.1"/>
    </source>
</evidence>
<evidence type="ECO:0000256" key="3">
    <source>
        <dbReference type="ARBA" id="ARBA00023024"/>
    </source>
</evidence>
<keyword evidence="4" id="KW-1015">Disulfide bond</keyword>
<dbReference type="PROSITE" id="PS51910">
    <property type="entry name" value="GH18_2"/>
    <property type="match status" value="1"/>
</dbReference>
<organism evidence="9 10">
    <name type="scientific">Sesamum alatum</name>
    <dbReference type="NCBI Taxonomy" id="300844"/>
    <lineage>
        <taxon>Eukaryota</taxon>
        <taxon>Viridiplantae</taxon>
        <taxon>Streptophyta</taxon>
        <taxon>Embryophyta</taxon>
        <taxon>Tracheophyta</taxon>
        <taxon>Spermatophyta</taxon>
        <taxon>Magnoliopsida</taxon>
        <taxon>eudicotyledons</taxon>
        <taxon>Gunneridae</taxon>
        <taxon>Pentapetalae</taxon>
        <taxon>asterids</taxon>
        <taxon>lamiids</taxon>
        <taxon>Lamiales</taxon>
        <taxon>Pedaliaceae</taxon>
        <taxon>Sesamum</taxon>
    </lineage>
</organism>
<protein>
    <submittedName>
        <fullName evidence="9">Hevamine-A</fullName>
    </submittedName>
</protein>
<dbReference type="InterPro" id="IPR017853">
    <property type="entry name" value="GH"/>
</dbReference>